<dbReference type="HOGENOM" id="CLU_1987093_0_0_1"/>
<dbReference type="Gene3D" id="3.80.10.10">
    <property type="entry name" value="Ribonuclease Inhibitor"/>
    <property type="match status" value="1"/>
</dbReference>
<dbReference type="Proteomes" id="UP000014760">
    <property type="component" value="Unassembled WGS sequence"/>
</dbReference>
<dbReference type="STRING" id="283909.R7VKB4"/>
<reference evidence="4" key="3">
    <citation type="submission" date="2015-06" db="UniProtKB">
        <authorList>
            <consortium name="EnsemblMetazoa"/>
        </authorList>
    </citation>
    <scope>IDENTIFICATION</scope>
</reference>
<evidence type="ECO:0000313" key="5">
    <source>
        <dbReference type="Proteomes" id="UP000014760"/>
    </source>
</evidence>
<reference evidence="5" key="1">
    <citation type="submission" date="2012-12" db="EMBL/GenBank/DDBJ databases">
        <authorList>
            <person name="Hellsten U."/>
            <person name="Grimwood J."/>
            <person name="Chapman J.A."/>
            <person name="Shapiro H."/>
            <person name="Aerts A."/>
            <person name="Otillar R.P."/>
            <person name="Terry A.Y."/>
            <person name="Boore J.L."/>
            <person name="Simakov O."/>
            <person name="Marletaz F."/>
            <person name="Cho S.-J."/>
            <person name="Edsinger-Gonzales E."/>
            <person name="Havlak P."/>
            <person name="Kuo D.-H."/>
            <person name="Larsson T."/>
            <person name="Lv J."/>
            <person name="Arendt D."/>
            <person name="Savage R."/>
            <person name="Osoegawa K."/>
            <person name="de Jong P."/>
            <person name="Lindberg D.R."/>
            <person name="Seaver E.C."/>
            <person name="Weisblat D.A."/>
            <person name="Putnam N.H."/>
            <person name="Grigoriev I.V."/>
            <person name="Rokhsar D.S."/>
        </authorList>
    </citation>
    <scope>NUCLEOTIDE SEQUENCE</scope>
    <source>
        <strain evidence="5">I ESC-2004</strain>
    </source>
</reference>
<name>R7VKB4_CAPTE</name>
<feature type="non-terminal residue" evidence="3">
    <location>
        <position position="1"/>
    </location>
</feature>
<proteinExistence type="predicted"/>
<keyword evidence="1" id="KW-0433">Leucine-rich repeat</keyword>
<dbReference type="InterPro" id="IPR050333">
    <property type="entry name" value="SLRP"/>
</dbReference>
<evidence type="ECO:0000256" key="1">
    <source>
        <dbReference type="ARBA" id="ARBA00022614"/>
    </source>
</evidence>
<dbReference type="InterPro" id="IPR001611">
    <property type="entry name" value="Leu-rich_rpt"/>
</dbReference>
<dbReference type="PANTHER" id="PTHR45712">
    <property type="entry name" value="AGAP008170-PA"/>
    <property type="match status" value="1"/>
</dbReference>
<organism evidence="3">
    <name type="scientific">Capitella teleta</name>
    <name type="common">Polychaete worm</name>
    <dbReference type="NCBI Taxonomy" id="283909"/>
    <lineage>
        <taxon>Eukaryota</taxon>
        <taxon>Metazoa</taxon>
        <taxon>Spiralia</taxon>
        <taxon>Lophotrochozoa</taxon>
        <taxon>Annelida</taxon>
        <taxon>Polychaeta</taxon>
        <taxon>Sedentaria</taxon>
        <taxon>Scolecida</taxon>
        <taxon>Capitellidae</taxon>
        <taxon>Capitella</taxon>
    </lineage>
</organism>
<dbReference type="AlphaFoldDB" id="R7VKB4"/>
<feature type="non-terminal residue" evidence="3">
    <location>
        <position position="126"/>
    </location>
</feature>
<protein>
    <recommendedName>
        <fullName evidence="6">LRRNT domain-containing protein</fullName>
    </recommendedName>
</protein>
<dbReference type="InterPro" id="IPR032675">
    <property type="entry name" value="LRR_dom_sf"/>
</dbReference>
<evidence type="ECO:0000313" key="3">
    <source>
        <dbReference type="EMBL" id="ELU17191.1"/>
    </source>
</evidence>
<keyword evidence="5" id="KW-1185">Reference proteome</keyword>
<keyword evidence="2" id="KW-0677">Repeat</keyword>
<dbReference type="InterPro" id="IPR003591">
    <property type="entry name" value="Leu-rich_rpt_typical-subtyp"/>
</dbReference>
<dbReference type="OrthoDB" id="660555at2759"/>
<dbReference type="SUPFAM" id="SSF52058">
    <property type="entry name" value="L domain-like"/>
    <property type="match status" value="1"/>
</dbReference>
<dbReference type="SMART" id="SM00369">
    <property type="entry name" value="LRR_TYP"/>
    <property type="match status" value="3"/>
</dbReference>
<dbReference type="GO" id="GO:0005615">
    <property type="term" value="C:extracellular space"/>
    <property type="evidence" value="ECO:0007669"/>
    <property type="project" value="TreeGrafter"/>
</dbReference>
<dbReference type="EMBL" id="KB292627">
    <property type="protein sequence ID" value="ELU17191.1"/>
    <property type="molecule type" value="Genomic_DNA"/>
</dbReference>
<dbReference type="EMBL" id="AMQN01004101">
    <property type="status" value="NOT_ANNOTATED_CDS"/>
    <property type="molecule type" value="Genomic_DNA"/>
</dbReference>
<dbReference type="EnsemblMetazoa" id="CapteT66510">
    <property type="protein sequence ID" value="CapteP66510"/>
    <property type="gene ID" value="CapteG66510"/>
</dbReference>
<reference evidence="3 5" key="2">
    <citation type="journal article" date="2013" name="Nature">
        <title>Insights into bilaterian evolution from three spiralian genomes.</title>
        <authorList>
            <person name="Simakov O."/>
            <person name="Marletaz F."/>
            <person name="Cho S.J."/>
            <person name="Edsinger-Gonzales E."/>
            <person name="Havlak P."/>
            <person name="Hellsten U."/>
            <person name="Kuo D.H."/>
            <person name="Larsson T."/>
            <person name="Lv J."/>
            <person name="Arendt D."/>
            <person name="Savage R."/>
            <person name="Osoegawa K."/>
            <person name="de Jong P."/>
            <person name="Grimwood J."/>
            <person name="Chapman J.A."/>
            <person name="Shapiro H."/>
            <person name="Aerts A."/>
            <person name="Otillar R.P."/>
            <person name="Terry A.Y."/>
            <person name="Boore J.L."/>
            <person name="Grigoriev I.V."/>
            <person name="Lindberg D.R."/>
            <person name="Seaver E.C."/>
            <person name="Weisblat D.A."/>
            <person name="Putnam N.H."/>
            <person name="Rokhsar D.S."/>
        </authorList>
    </citation>
    <scope>NUCLEOTIDE SEQUENCE</scope>
    <source>
        <strain evidence="3 5">I ESC-2004</strain>
    </source>
</reference>
<accession>R7VKB4</accession>
<sequence length="126" mass="14130">YLSLNENEISEVTGAMFRNMTKLTQLYLDHNYLKSNSFSLPESVNLTLLHLVGNPLMAFPDVRNMTTLLDLRLEHTQLTSIPEEIFSKLTSLRILNLAKNQITIDGIPDVAGPNGTLVNLYLSDNP</sequence>
<gene>
    <name evidence="3" type="ORF">CAPTEDRAFT_66510</name>
</gene>
<evidence type="ECO:0000313" key="4">
    <source>
        <dbReference type="EnsemblMetazoa" id="CapteP66510"/>
    </source>
</evidence>
<evidence type="ECO:0008006" key="6">
    <source>
        <dbReference type="Google" id="ProtNLM"/>
    </source>
</evidence>
<evidence type="ECO:0000256" key="2">
    <source>
        <dbReference type="ARBA" id="ARBA00022737"/>
    </source>
</evidence>
<dbReference type="PANTHER" id="PTHR45712:SF22">
    <property type="entry name" value="INSULIN-LIKE GROWTH FACTOR-BINDING PROTEIN COMPLEX ACID LABILE SUBUNIT"/>
    <property type="match status" value="1"/>
</dbReference>
<dbReference type="Pfam" id="PF13855">
    <property type="entry name" value="LRR_8"/>
    <property type="match status" value="2"/>
</dbReference>